<comment type="caution">
    <text evidence="7">The sequence shown here is derived from an EMBL/GenBank/DDBJ whole genome shotgun (WGS) entry which is preliminary data.</text>
</comment>
<keyword evidence="3" id="KW-0663">Pyridoxal phosphate</keyword>
<dbReference type="Pfam" id="PF00155">
    <property type="entry name" value="Aminotran_1_2"/>
    <property type="match status" value="1"/>
</dbReference>
<keyword evidence="8" id="KW-1185">Reference proteome</keyword>
<reference evidence="7 8" key="1">
    <citation type="submission" date="2020-09" db="EMBL/GenBank/DDBJ databases">
        <title>Flavimobilis rhizosphaerae sp. nov., isolated from rhizosphere soil of Spartina alterniflora.</title>
        <authorList>
            <person name="Hanqin C."/>
        </authorList>
    </citation>
    <scope>NUCLEOTIDE SEQUENCE [LARGE SCALE GENOMIC DNA]</scope>
    <source>
        <strain evidence="7 8">GY 10621</strain>
    </source>
</reference>
<accession>A0ABR9DQT1</accession>
<dbReference type="InterPro" id="IPR051798">
    <property type="entry name" value="Class-II_PLP-Dep_Aminotrans"/>
</dbReference>
<evidence type="ECO:0000256" key="4">
    <source>
        <dbReference type="ARBA" id="ARBA00023239"/>
    </source>
</evidence>
<dbReference type="SUPFAM" id="SSF53383">
    <property type="entry name" value="PLP-dependent transferases"/>
    <property type="match status" value="1"/>
</dbReference>
<dbReference type="PANTHER" id="PTHR43525:SF2">
    <property type="entry name" value="CYSTATHIONINE BETA-LYASE-RELATED"/>
    <property type="match status" value="1"/>
</dbReference>
<feature type="domain" description="Aminotransferase class I/classII large" evidence="6">
    <location>
        <begin position="60"/>
        <end position="340"/>
    </location>
</feature>
<dbReference type="InterPro" id="IPR015421">
    <property type="entry name" value="PyrdxlP-dep_Trfase_major"/>
</dbReference>
<dbReference type="InterPro" id="IPR004839">
    <property type="entry name" value="Aminotransferase_I/II_large"/>
</dbReference>
<evidence type="ECO:0000256" key="1">
    <source>
        <dbReference type="ARBA" id="ARBA00001933"/>
    </source>
</evidence>
<evidence type="ECO:0000313" key="7">
    <source>
        <dbReference type="EMBL" id="MBD9699499.1"/>
    </source>
</evidence>
<proteinExistence type="inferred from homology"/>
<comment type="similarity">
    <text evidence="5">Belongs to the class-II pyridoxal-phosphate-dependent aminotransferase family. MalY/PatB cystathionine beta-lyase subfamily.</text>
</comment>
<keyword evidence="7" id="KW-0808">Transferase</keyword>
<dbReference type="CDD" id="cd00609">
    <property type="entry name" value="AAT_like"/>
    <property type="match status" value="1"/>
</dbReference>
<dbReference type="InterPro" id="IPR015424">
    <property type="entry name" value="PyrdxlP-dep_Trfase"/>
</dbReference>
<dbReference type="GO" id="GO:0008483">
    <property type="term" value="F:transaminase activity"/>
    <property type="evidence" value="ECO:0007669"/>
    <property type="project" value="UniProtKB-KW"/>
</dbReference>
<sequence length="345" mass="35837">MDVPVAEPVVRAVSDLVAAGDTGYPASPDEYVAAFSAFAADRWGWQVDATLARVVPDILAGLGAVIEATTPPGDTVIVPSPVYGPFFRNPRLIGRVVEPVALTAGGRLDVPALEEAFAAAVAGGRRASVLLSNPHNPTGVVHTRAELEALAAAAARHGVVVISDEAHAPLVHPGATFVPYVEVDPRGVSVLSAAKTWNLAGFKAAIVVAGPEARAIVDAFPVTLFNGVGHVSLVAQTAAFRDGGPWLDELLPALTRSRDLLVDLVAEHLPLARMQVPESTYLAWVDLSAYGAGDDPAALILERGRVALSRGTDFGPGGEGHARVNFATHPEILTEAVRRIAAALA</sequence>
<comment type="cofactor">
    <cofactor evidence="1">
        <name>pyridoxal 5'-phosphate</name>
        <dbReference type="ChEBI" id="CHEBI:597326"/>
    </cofactor>
</comment>
<dbReference type="Gene3D" id="3.90.1150.10">
    <property type="entry name" value="Aspartate Aminotransferase, domain 1"/>
    <property type="match status" value="1"/>
</dbReference>
<evidence type="ECO:0000259" key="6">
    <source>
        <dbReference type="Pfam" id="PF00155"/>
    </source>
</evidence>
<evidence type="ECO:0000256" key="5">
    <source>
        <dbReference type="ARBA" id="ARBA00037974"/>
    </source>
</evidence>
<keyword evidence="4" id="KW-0456">Lyase</keyword>
<organism evidence="7 8">
    <name type="scientific">Flavimobilis rhizosphaerae</name>
    <dbReference type="NCBI Taxonomy" id="2775421"/>
    <lineage>
        <taxon>Bacteria</taxon>
        <taxon>Bacillati</taxon>
        <taxon>Actinomycetota</taxon>
        <taxon>Actinomycetes</taxon>
        <taxon>Micrococcales</taxon>
        <taxon>Jonesiaceae</taxon>
        <taxon>Flavimobilis</taxon>
    </lineage>
</organism>
<dbReference type="PANTHER" id="PTHR43525">
    <property type="entry name" value="PROTEIN MALY"/>
    <property type="match status" value="1"/>
</dbReference>
<dbReference type="EMBL" id="JACZDF010000003">
    <property type="protein sequence ID" value="MBD9699499.1"/>
    <property type="molecule type" value="Genomic_DNA"/>
</dbReference>
<dbReference type="Proteomes" id="UP000642107">
    <property type="component" value="Unassembled WGS sequence"/>
</dbReference>
<name>A0ABR9DQT1_9MICO</name>
<protein>
    <recommendedName>
        <fullName evidence="2">cysteine-S-conjugate beta-lyase</fullName>
        <ecNumber evidence="2">4.4.1.13</ecNumber>
    </recommendedName>
</protein>
<dbReference type="EC" id="4.4.1.13" evidence="2"/>
<evidence type="ECO:0000256" key="2">
    <source>
        <dbReference type="ARBA" id="ARBA00012224"/>
    </source>
</evidence>
<dbReference type="InterPro" id="IPR015422">
    <property type="entry name" value="PyrdxlP-dep_Trfase_small"/>
</dbReference>
<evidence type="ECO:0000256" key="3">
    <source>
        <dbReference type="ARBA" id="ARBA00022898"/>
    </source>
</evidence>
<keyword evidence="7" id="KW-0032">Aminotransferase</keyword>
<dbReference type="Gene3D" id="3.40.640.10">
    <property type="entry name" value="Type I PLP-dependent aspartate aminotransferase-like (Major domain)"/>
    <property type="match status" value="1"/>
</dbReference>
<gene>
    <name evidence="7" type="ORF">IGS67_08350</name>
</gene>
<evidence type="ECO:0000313" key="8">
    <source>
        <dbReference type="Proteomes" id="UP000642107"/>
    </source>
</evidence>